<accession>A0A7S3V1N5</accession>
<feature type="region of interest" description="Disordered" evidence="1">
    <location>
        <begin position="133"/>
        <end position="165"/>
    </location>
</feature>
<proteinExistence type="predicted"/>
<protein>
    <submittedName>
        <fullName evidence="2">Uncharacterized protein</fullName>
    </submittedName>
</protein>
<dbReference type="EMBL" id="HBIN01021156">
    <property type="protein sequence ID" value="CAE0446191.1"/>
    <property type="molecule type" value="Transcribed_RNA"/>
</dbReference>
<organism evidence="2">
    <name type="scientific">Aplanochytrium stocchinoi</name>
    <dbReference type="NCBI Taxonomy" id="215587"/>
    <lineage>
        <taxon>Eukaryota</taxon>
        <taxon>Sar</taxon>
        <taxon>Stramenopiles</taxon>
        <taxon>Bigyra</taxon>
        <taxon>Labyrinthulomycetes</taxon>
        <taxon>Thraustochytrida</taxon>
        <taxon>Thraustochytriidae</taxon>
        <taxon>Aplanochytrium</taxon>
    </lineage>
</organism>
<evidence type="ECO:0000313" key="2">
    <source>
        <dbReference type="EMBL" id="CAE0446191.1"/>
    </source>
</evidence>
<sequence length="259" mass="29062">MSENDTGIDAQLDSGHEQQEKGDNIFALTIELEAAKVGSGVTNTEPLAVDPNLLFKISKGVAIDNFSCKTRKTVSWRTPLKDIIYVETTTYSEERKIAAAYREKGLPRAQRRALAGSKKSLKRSQWVKKSTLPNEEEIEERQKAKEREYSAKTENKTNNSKVESRTPTRLRVEIVESKSGRKCFFVIKNSEEVTADMLIQQAKTKLKIKGKKIKYALSTCNKNSTKANGTDMDNESPAQNPSAFQESLRSGSVFYLIKT</sequence>
<reference evidence="2" key="1">
    <citation type="submission" date="2021-01" db="EMBL/GenBank/DDBJ databases">
        <authorList>
            <person name="Corre E."/>
            <person name="Pelletier E."/>
            <person name="Niang G."/>
            <person name="Scheremetjew M."/>
            <person name="Finn R."/>
            <person name="Kale V."/>
            <person name="Holt S."/>
            <person name="Cochrane G."/>
            <person name="Meng A."/>
            <person name="Brown T."/>
            <person name="Cohen L."/>
        </authorList>
    </citation>
    <scope>NUCLEOTIDE SEQUENCE</scope>
    <source>
        <strain evidence="2">GSBS06</strain>
    </source>
</reference>
<evidence type="ECO:0000256" key="1">
    <source>
        <dbReference type="SAM" id="MobiDB-lite"/>
    </source>
</evidence>
<feature type="region of interest" description="Disordered" evidence="1">
    <location>
        <begin position="222"/>
        <end position="245"/>
    </location>
</feature>
<feature type="compositionally biased region" description="Polar residues" evidence="1">
    <location>
        <begin position="236"/>
        <end position="245"/>
    </location>
</feature>
<name>A0A7S3V1N5_9STRA</name>
<gene>
    <name evidence="2" type="ORF">ASTO00021_LOCUS16198</name>
</gene>
<dbReference type="AlphaFoldDB" id="A0A7S3V1N5"/>
<feature type="compositionally biased region" description="Basic and acidic residues" evidence="1">
    <location>
        <begin position="140"/>
        <end position="155"/>
    </location>
</feature>